<dbReference type="GeneID" id="25780958"/>
<feature type="region of interest" description="Disordered" evidence="1">
    <location>
        <begin position="89"/>
        <end position="114"/>
    </location>
</feature>
<dbReference type="KEGG" id="tatv:25780958"/>
<dbReference type="AlphaFoldDB" id="G9NKH0"/>
<dbReference type="RefSeq" id="XP_013946564.1">
    <property type="nucleotide sequence ID" value="XM_014091089.1"/>
</dbReference>
<comment type="caution">
    <text evidence="2">The sequence shown here is derived from an EMBL/GenBank/DDBJ whole genome shotgun (WGS) entry which is preliminary data.</text>
</comment>
<name>G9NKH0_HYPAI</name>
<gene>
    <name evidence="2" type="ORF">TRIATDRAFT_297967</name>
</gene>
<evidence type="ECO:0000313" key="3">
    <source>
        <dbReference type="Proteomes" id="UP000005426"/>
    </source>
</evidence>
<dbReference type="Proteomes" id="UP000005426">
    <property type="component" value="Unassembled WGS sequence"/>
</dbReference>
<reference evidence="2 3" key="1">
    <citation type="journal article" date="2011" name="Genome Biol.">
        <title>Comparative genome sequence analysis underscores mycoparasitism as the ancestral life style of Trichoderma.</title>
        <authorList>
            <person name="Kubicek C.P."/>
            <person name="Herrera-Estrella A."/>
            <person name="Seidl-Seiboth V."/>
            <person name="Martinez D.A."/>
            <person name="Druzhinina I.S."/>
            <person name="Thon M."/>
            <person name="Zeilinger S."/>
            <person name="Casas-Flores S."/>
            <person name="Horwitz B.A."/>
            <person name="Mukherjee P.K."/>
            <person name="Mukherjee M."/>
            <person name="Kredics L."/>
            <person name="Alcaraz L.D."/>
            <person name="Aerts A."/>
            <person name="Antal Z."/>
            <person name="Atanasova L."/>
            <person name="Cervantes-Badillo M.G."/>
            <person name="Challacombe J."/>
            <person name="Chertkov O."/>
            <person name="McCluskey K."/>
            <person name="Coulpier F."/>
            <person name="Deshpande N."/>
            <person name="von Doehren H."/>
            <person name="Ebbole D.J."/>
            <person name="Esquivel-Naranjo E.U."/>
            <person name="Fekete E."/>
            <person name="Flipphi M."/>
            <person name="Glaser F."/>
            <person name="Gomez-Rodriguez E.Y."/>
            <person name="Gruber S."/>
            <person name="Han C."/>
            <person name="Henrissat B."/>
            <person name="Hermosa R."/>
            <person name="Hernandez-Onate M."/>
            <person name="Karaffa L."/>
            <person name="Kosti I."/>
            <person name="Le Crom S."/>
            <person name="Lindquist E."/>
            <person name="Lucas S."/>
            <person name="Luebeck M."/>
            <person name="Luebeck P.S."/>
            <person name="Margeot A."/>
            <person name="Metz B."/>
            <person name="Misra M."/>
            <person name="Nevalainen H."/>
            <person name="Omann M."/>
            <person name="Packer N."/>
            <person name="Perrone G."/>
            <person name="Uresti-Rivera E.E."/>
            <person name="Salamov A."/>
            <person name="Schmoll M."/>
            <person name="Seiboth B."/>
            <person name="Shapiro H."/>
            <person name="Sukno S."/>
            <person name="Tamayo-Ramos J.A."/>
            <person name="Tisch D."/>
            <person name="Wiest A."/>
            <person name="Wilkinson H.H."/>
            <person name="Zhang M."/>
            <person name="Coutinho P.M."/>
            <person name="Kenerley C.M."/>
            <person name="Monte E."/>
            <person name="Baker S.E."/>
            <person name="Grigoriev I.V."/>
        </authorList>
    </citation>
    <scope>NUCLEOTIDE SEQUENCE [LARGE SCALE GENOMIC DNA]</scope>
    <source>
        <strain evidence="3">ATCC 20476 / IMI 206040</strain>
    </source>
</reference>
<proteinExistence type="predicted"/>
<protein>
    <submittedName>
        <fullName evidence="2">Uncharacterized protein</fullName>
    </submittedName>
</protein>
<keyword evidence="3" id="KW-1185">Reference proteome</keyword>
<dbReference type="EMBL" id="ABDG02000018">
    <property type="protein sequence ID" value="EHK48393.1"/>
    <property type="molecule type" value="Genomic_DNA"/>
</dbReference>
<organism evidence="2 3">
    <name type="scientific">Hypocrea atroviridis (strain ATCC 20476 / IMI 206040)</name>
    <name type="common">Trichoderma atroviride</name>
    <dbReference type="NCBI Taxonomy" id="452589"/>
    <lineage>
        <taxon>Eukaryota</taxon>
        <taxon>Fungi</taxon>
        <taxon>Dikarya</taxon>
        <taxon>Ascomycota</taxon>
        <taxon>Pezizomycotina</taxon>
        <taxon>Sordariomycetes</taxon>
        <taxon>Hypocreomycetidae</taxon>
        <taxon>Hypocreales</taxon>
        <taxon>Hypocreaceae</taxon>
        <taxon>Trichoderma</taxon>
    </lineage>
</organism>
<evidence type="ECO:0000313" key="2">
    <source>
        <dbReference type="EMBL" id="EHK48393.1"/>
    </source>
</evidence>
<dbReference type="HOGENOM" id="CLU_2121404_0_0_1"/>
<accession>G9NKH0</accession>
<sequence length="114" mass="12541">MDSVIVCSSTDIAPQQQQTNMRLFSCPSMLHSSNVEFQPMQVSAQLGIDTAHNPMASRRILSTIPRPLFSSISCISLHLLYPHSLRSRSQECGSFSPRRPTLLGSPLPADADPF</sequence>
<evidence type="ECO:0000256" key="1">
    <source>
        <dbReference type="SAM" id="MobiDB-lite"/>
    </source>
</evidence>